<protein>
    <recommendedName>
        <fullName evidence="2">Phosphatidic acid phosphatase type 2/haloperoxidase domain-containing protein</fullName>
    </recommendedName>
</protein>
<sequence>MNELAPNAGPATTPAPAPAAPSIPCLRTAWFSALACLLLALVAIVWIDRPVVDFAHAHTQGTRWIQHIAELPSPLFVLAWPTFLIVGAVLFFRRKLPAWAVTLWLAAGAVGVGSLAKQALKFVFGRTWPATWIHENPSYLRDGVFEFRFFGGGSAAFASFPSGHLTVILAFTTVLALRHRVLRVPCAIAIALTAFGQLAAAYHWTSDALAGAALGIAVGSLFVMAWQHWQAGHRA</sequence>
<keyword evidence="1" id="KW-0812">Transmembrane</keyword>
<feature type="transmembrane region" description="Helical" evidence="1">
    <location>
        <begin position="29"/>
        <end position="47"/>
    </location>
</feature>
<dbReference type="InterPro" id="IPR000326">
    <property type="entry name" value="PAP2/HPO"/>
</dbReference>
<feature type="transmembrane region" description="Helical" evidence="1">
    <location>
        <begin position="184"/>
        <end position="202"/>
    </location>
</feature>
<accession>A0A5E4W456</accession>
<feature type="transmembrane region" description="Helical" evidence="1">
    <location>
        <begin position="208"/>
        <end position="226"/>
    </location>
</feature>
<dbReference type="AlphaFoldDB" id="A0A5E4W456"/>
<feature type="transmembrane region" description="Helical" evidence="1">
    <location>
        <begin position="73"/>
        <end position="92"/>
    </location>
</feature>
<dbReference type="Gene3D" id="1.20.144.10">
    <property type="entry name" value="Phosphatidic acid phosphatase type 2/haloperoxidase"/>
    <property type="match status" value="1"/>
</dbReference>
<evidence type="ECO:0000313" key="4">
    <source>
        <dbReference type="Proteomes" id="UP000366819"/>
    </source>
</evidence>
<dbReference type="Pfam" id="PF01569">
    <property type="entry name" value="PAP2"/>
    <property type="match status" value="1"/>
</dbReference>
<feature type="domain" description="Phosphatidic acid phosphatase type 2/haloperoxidase" evidence="2">
    <location>
        <begin position="102"/>
        <end position="223"/>
    </location>
</feature>
<keyword evidence="1" id="KW-0472">Membrane</keyword>
<dbReference type="RefSeq" id="WP_174990136.1">
    <property type="nucleotide sequence ID" value="NZ_CABPSN010000004.1"/>
</dbReference>
<dbReference type="SMART" id="SM00014">
    <property type="entry name" value="acidPPc"/>
    <property type="match status" value="1"/>
</dbReference>
<keyword evidence="1" id="KW-1133">Transmembrane helix</keyword>
<feature type="transmembrane region" description="Helical" evidence="1">
    <location>
        <begin position="99"/>
        <end position="116"/>
    </location>
</feature>
<dbReference type="EMBL" id="CABPSN010000004">
    <property type="protein sequence ID" value="VVE19717.1"/>
    <property type="molecule type" value="Genomic_DNA"/>
</dbReference>
<name>A0A5E4W456_9BURK</name>
<keyword evidence="4" id="KW-1185">Reference proteome</keyword>
<gene>
    <name evidence="3" type="ORF">PAQ31011_03084</name>
</gene>
<organism evidence="3 4">
    <name type="scientific">Pandoraea aquatica</name>
    <dbReference type="NCBI Taxonomy" id="2508290"/>
    <lineage>
        <taxon>Bacteria</taxon>
        <taxon>Pseudomonadati</taxon>
        <taxon>Pseudomonadota</taxon>
        <taxon>Betaproteobacteria</taxon>
        <taxon>Burkholderiales</taxon>
        <taxon>Burkholderiaceae</taxon>
        <taxon>Pandoraea</taxon>
    </lineage>
</organism>
<evidence type="ECO:0000256" key="1">
    <source>
        <dbReference type="SAM" id="Phobius"/>
    </source>
</evidence>
<evidence type="ECO:0000259" key="2">
    <source>
        <dbReference type="SMART" id="SM00014"/>
    </source>
</evidence>
<dbReference type="SUPFAM" id="SSF48317">
    <property type="entry name" value="Acid phosphatase/Vanadium-dependent haloperoxidase"/>
    <property type="match status" value="1"/>
</dbReference>
<evidence type="ECO:0000313" key="3">
    <source>
        <dbReference type="EMBL" id="VVE19717.1"/>
    </source>
</evidence>
<proteinExistence type="predicted"/>
<dbReference type="Proteomes" id="UP000366819">
    <property type="component" value="Unassembled WGS sequence"/>
</dbReference>
<feature type="transmembrane region" description="Helical" evidence="1">
    <location>
        <begin position="155"/>
        <end position="177"/>
    </location>
</feature>
<reference evidence="3 4" key="1">
    <citation type="submission" date="2019-08" db="EMBL/GenBank/DDBJ databases">
        <authorList>
            <person name="Peeters C."/>
        </authorList>
    </citation>
    <scope>NUCLEOTIDE SEQUENCE [LARGE SCALE GENOMIC DNA]</scope>
    <source>
        <strain evidence="3 4">LMG 31011</strain>
    </source>
</reference>
<dbReference type="InterPro" id="IPR036938">
    <property type="entry name" value="PAP2/HPO_sf"/>
</dbReference>